<dbReference type="Proteomes" id="UP000799324">
    <property type="component" value="Unassembled WGS sequence"/>
</dbReference>
<organism evidence="2 3">
    <name type="scientific">Lophiostoma macrostomum CBS 122681</name>
    <dbReference type="NCBI Taxonomy" id="1314788"/>
    <lineage>
        <taxon>Eukaryota</taxon>
        <taxon>Fungi</taxon>
        <taxon>Dikarya</taxon>
        <taxon>Ascomycota</taxon>
        <taxon>Pezizomycotina</taxon>
        <taxon>Dothideomycetes</taxon>
        <taxon>Pleosporomycetidae</taxon>
        <taxon>Pleosporales</taxon>
        <taxon>Lophiostomataceae</taxon>
        <taxon>Lophiostoma</taxon>
    </lineage>
</organism>
<feature type="region of interest" description="Disordered" evidence="1">
    <location>
        <begin position="107"/>
        <end position="141"/>
    </location>
</feature>
<name>A0A6A6SRL5_9PLEO</name>
<feature type="compositionally biased region" description="Low complexity" evidence="1">
    <location>
        <begin position="123"/>
        <end position="141"/>
    </location>
</feature>
<accession>A0A6A6SRL5</accession>
<dbReference type="AlphaFoldDB" id="A0A6A6SRL5"/>
<sequence>MPVRRVDSNRTSRVNGTAPSHFRQPLDFPQSRRRPPVCAPPLPRYMAPTANSSVRRSAPKPPHLAPPRSLTTSSTCTCRIRSAAVAATDPRDTARLWRRVMSCRAPTRSFRNKTRSAKESEGSGSSYHTATASSTANTTLPPAAKVKDADFAAVILEAHGITMQQDTAPMVLRAATYFDIEHLPSDTESRLEAYKEAFPLVMWLEADAETIKKEYLSLQLDESSEAEYADYARGVFFPRAPCGPLLQDDKTVPRGWVPIRLLELVHKPTKVDKWDVPPKLSEPRKRYDWDIRPDCTYRFSLQAFRSNIRAFVRRHVSIARKRAICPYFTVEFKKDDETACEETAKHQVAVHSSMALYNRYLLKAGALNGNEWSETDRQQMKHWGLTLRRSSWELHCTVPKTFATWTGCIMSEVHTGDCLSETDIGYLVGIINDIHYWGLKVHGESCKADISSRIRARPGADVRDLSLLEE</sequence>
<reference evidence="2" key="1">
    <citation type="journal article" date="2020" name="Stud. Mycol.">
        <title>101 Dothideomycetes genomes: a test case for predicting lifestyles and emergence of pathogens.</title>
        <authorList>
            <person name="Haridas S."/>
            <person name="Albert R."/>
            <person name="Binder M."/>
            <person name="Bloem J."/>
            <person name="Labutti K."/>
            <person name="Salamov A."/>
            <person name="Andreopoulos B."/>
            <person name="Baker S."/>
            <person name="Barry K."/>
            <person name="Bills G."/>
            <person name="Bluhm B."/>
            <person name="Cannon C."/>
            <person name="Castanera R."/>
            <person name="Culley D."/>
            <person name="Daum C."/>
            <person name="Ezra D."/>
            <person name="Gonzalez J."/>
            <person name="Henrissat B."/>
            <person name="Kuo A."/>
            <person name="Liang C."/>
            <person name="Lipzen A."/>
            <person name="Lutzoni F."/>
            <person name="Magnuson J."/>
            <person name="Mondo S."/>
            <person name="Nolan M."/>
            <person name="Ohm R."/>
            <person name="Pangilinan J."/>
            <person name="Park H.-J."/>
            <person name="Ramirez L."/>
            <person name="Alfaro M."/>
            <person name="Sun H."/>
            <person name="Tritt A."/>
            <person name="Yoshinaga Y."/>
            <person name="Zwiers L.-H."/>
            <person name="Turgeon B."/>
            <person name="Goodwin S."/>
            <person name="Spatafora J."/>
            <person name="Crous P."/>
            <person name="Grigoriev I."/>
        </authorList>
    </citation>
    <scope>NUCLEOTIDE SEQUENCE</scope>
    <source>
        <strain evidence="2">CBS 122681</strain>
    </source>
</reference>
<evidence type="ECO:0000256" key="1">
    <source>
        <dbReference type="SAM" id="MobiDB-lite"/>
    </source>
</evidence>
<evidence type="ECO:0000313" key="2">
    <source>
        <dbReference type="EMBL" id="KAF2650290.1"/>
    </source>
</evidence>
<evidence type="ECO:0000313" key="3">
    <source>
        <dbReference type="Proteomes" id="UP000799324"/>
    </source>
</evidence>
<feature type="region of interest" description="Disordered" evidence="1">
    <location>
        <begin position="1"/>
        <end position="73"/>
    </location>
</feature>
<proteinExistence type="predicted"/>
<gene>
    <name evidence="2" type="ORF">K491DRAFT_683117</name>
</gene>
<dbReference type="OrthoDB" id="5426911at2759"/>
<keyword evidence="3" id="KW-1185">Reference proteome</keyword>
<dbReference type="EMBL" id="MU004460">
    <property type="protein sequence ID" value="KAF2650290.1"/>
    <property type="molecule type" value="Genomic_DNA"/>
</dbReference>
<feature type="compositionally biased region" description="Basic and acidic residues" evidence="1">
    <location>
        <begin position="1"/>
        <end position="10"/>
    </location>
</feature>
<protein>
    <submittedName>
        <fullName evidence="2">Uncharacterized protein</fullName>
    </submittedName>
</protein>